<reference evidence="2 3" key="1">
    <citation type="submission" date="2016-01" db="EMBL/GenBank/DDBJ databases">
        <title>The new phylogeny of the genus Mycobacterium.</title>
        <authorList>
            <person name="Tarcisio F."/>
            <person name="Conor M."/>
            <person name="Antonella G."/>
            <person name="Elisabetta G."/>
            <person name="Giulia F.S."/>
            <person name="Sara T."/>
            <person name="Anna F."/>
            <person name="Clotilde B."/>
            <person name="Roberto B."/>
            <person name="Veronica D.S."/>
            <person name="Fabio R."/>
            <person name="Monica P."/>
            <person name="Olivier J."/>
            <person name="Enrico T."/>
            <person name="Nicola S."/>
        </authorList>
    </citation>
    <scope>NUCLEOTIDE SEQUENCE [LARGE SCALE GENOMIC DNA]</scope>
    <source>
        <strain evidence="2 3">DSM 44179</strain>
    </source>
</reference>
<dbReference type="InterPro" id="IPR003594">
    <property type="entry name" value="HATPase_dom"/>
</dbReference>
<dbReference type="OrthoDB" id="3694612at2"/>
<evidence type="ECO:0000313" key="3">
    <source>
        <dbReference type="Proteomes" id="UP000193484"/>
    </source>
</evidence>
<evidence type="ECO:0000313" key="2">
    <source>
        <dbReference type="EMBL" id="ORU96618.1"/>
    </source>
</evidence>
<dbReference type="RefSeq" id="WP_085100269.1">
    <property type="nucleotide sequence ID" value="NZ_AP022603.1"/>
</dbReference>
<dbReference type="Proteomes" id="UP000193484">
    <property type="component" value="Unassembled WGS sequence"/>
</dbReference>
<dbReference type="Gene3D" id="3.30.565.10">
    <property type="entry name" value="Histidine kinase-like ATPase, C-terminal domain"/>
    <property type="match status" value="1"/>
</dbReference>
<dbReference type="Pfam" id="PF13581">
    <property type="entry name" value="HATPase_c_2"/>
    <property type="match status" value="1"/>
</dbReference>
<proteinExistence type="predicted"/>
<name>A0A1X1QYY8_MYCFA</name>
<evidence type="ECO:0000259" key="1">
    <source>
        <dbReference type="Pfam" id="PF13581"/>
    </source>
</evidence>
<gene>
    <name evidence="2" type="ORF">AWC04_18615</name>
</gene>
<feature type="domain" description="Histidine kinase/HSP90-like ATPase" evidence="1">
    <location>
        <begin position="22"/>
        <end position="118"/>
    </location>
</feature>
<sequence>MGQDDVTAGAPGAGARTVEIKVPARVENLATLRAVVAAIATLEDLDLDSVSDLRLAVDEACTALIRSSLEGADLVLVVDSRDDALHINASTTSGTGSAIAPGSFGWHVMSSLVDEVLAESPRDGVDTAGVVGVTLVTRRVSYLQ</sequence>
<organism evidence="2 3">
    <name type="scientific">Mycolicibacterium fallax</name>
    <name type="common">Mycobacterium fallax</name>
    <dbReference type="NCBI Taxonomy" id="1793"/>
    <lineage>
        <taxon>Bacteria</taxon>
        <taxon>Bacillati</taxon>
        <taxon>Actinomycetota</taxon>
        <taxon>Actinomycetes</taxon>
        <taxon>Mycobacteriales</taxon>
        <taxon>Mycobacteriaceae</taxon>
        <taxon>Mycolicibacterium</taxon>
    </lineage>
</organism>
<dbReference type="EMBL" id="LQOJ01000073">
    <property type="protein sequence ID" value="ORU96618.1"/>
    <property type="molecule type" value="Genomic_DNA"/>
</dbReference>
<dbReference type="STRING" id="1793.AWC04_18615"/>
<dbReference type="InterPro" id="IPR036890">
    <property type="entry name" value="HATPase_C_sf"/>
</dbReference>
<protein>
    <submittedName>
        <fullName evidence="2">Anti-sigma factor</fullName>
    </submittedName>
</protein>
<dbReference type="AlphaFoldDB" id="A0A1X1QYY8"/>
<comment type="caution">
    <text evidence="2">The sequence shown here is derived from an EMBL/GenBank/DDBJ whole genome shotgun (WGS) entry which is preliminary data.</text>
</comment>
<keyword evidence="3" id="KW-1185">Reference proteome</keyword>
<accession>A0A1X1QYY8</accession>